<dbReference type="GO" id="GO:0005524">
    <property type="term" value="F:ATP binding"/>
    <property type="evidence" value="ECO:0007669"/>
    <property type="project" value="UniProtKB-UniRule"/>
</dbReference>
<dbReference type="Gene3D" id="3.30.470.20">
    <property type="entry name" value="ATP-grasp fold, B domain"/>
    <property type="match status" value="1"/>
</dbReference>
<accession>A0A3N2D1L0</accession>
<sequence length="425" mass="45042">MPRPVILGGDLGAYGSARAFHEAFGVRSVVVAGARTGAVADSAIVDLRVVPGLETPQLLAEVLRSVAAEEPGRPHLVLASADWLVDLLVRAAPSLADVPDLVVPYPDAATVARVSSKAEVMAACAELGVPHPETLVVVPGEPGIDDRLRALTYPRVVKVASTTAAHAVSYPGQAKVHVAASADEAVRLLATMAGAGLGSPVLVQELLPGGDAAMAAANVFLDARGRPVLAQLGRVLLEEHTPSALGNSVAQATVDARQDPAVQLTLREVVRLVEHLGWSGFANVDLMRDADGVYRVLEINPRVGRSGFAVTASGYNVAALYAHAFVPADREAAEAGGDAAPSLVLASREHLFTVVPLLLLRVFAPEQRRLVRRLRRAGAVTNPLYYRAERSPRRWLYIAVAMANQLKKFARHHPASPLVRRRPAR</sequence>
<keyword evidence="1" id="KW-0547">Nucleotide-binding</keyword>
<dbReference type="InterPro" id="IPR005479">
    <property type="entry name" value="CPAse_ATP-bd"/>
</dbReference>
<keyword evidence="4" id="KW-1185">Reference proteome</keyword>
<gene>
    <name evidence="3" type="ORF">EDD28_3065</name>
</gene>
<dbReference type="EMBL" id="RKHQ01000002">
    <property type="protein sequence ID" value="ROR93643.1"/>
    <property type="molecule type" value="Genomic_DNA"/>
</dbReference>
<dbReference type="AlphaFoldDB" id="A0A3N2D1L0"/>
<keyword evidence="3" id="KW-0436">Ligase</keyword>
<dbReference type="GO" id="GO:0046872">
    <property type="term" value="F:metal ion binding"/>
    <property type="evidence" value="ECO:0007669"/>
    <property type="project" value="InterPro"/>
</dbReference>
<keyword evidence="1" id="KW-0067">ATP-binding</keyword>
<dbReference type="GO" id="GO:0016874">
    <property type="term" value="F:ligase activity"/>
    <property type="evidence" value="ECO:0007669"/>
    <property type="project" value="UniProtKB-KW"/>
</dbReference>
<organism evidence="3 4">
    <name type="scientific">Salana multivorans</name>
    <dbReference type="NCBI Taxonomy" id="120377"/>
    <lineage>
        <taxon>Bacteria</taxon>
        <taxon>Bacillati</taxon>
        <taxon>Actinomycetota</taxon>
        <taxon>Actinomycetes</taxon>
        <taxon>Micrococcales</taxon>
        <taxon>Beutenbergiaceae</taxon>
        <taxon>Salana</taxon>
    </lineage>
</organism>
<protein>
    <submittedName>
        <fullName evidence="3">D-aspartate ligase</fullName>
    </submittedName>
</protein>
<evidence type="ECO:0000256" key="1">
    <source>
        <dbReference type="PROSITE-ProRule" id="PRU00409"/>
    </source>
</evidence>
<feature type="domain" description="ATP-grasp" evidence="2">
    <location>
        <begin position="121"/>
        <end position="326"/>
    </location>
</feature>
<comment type="caution">
    <text evidence="3">The sequence shown here is derived from an EMBL/GenBank/DDBJ whole genome shotgun (WGS) entry which is preliminary data.</text>
</comment>
<reference evidence="3 4" key="1">
    <citation type="submission" date="2018-11" db="EMBL/GenBank/DDBJ databases">
        <title>Sequencing the genomes of 1000 actinobacteria strains.</title>
        <authorList>
            <person name="Klenk H.-P."/>
        </authorList>
    </citation>
    <scope>NUCLEOTIDE SEQUENCE [LARGE SCALE GENOMIC DNA]</scope>
    <source>
        <strain evidence="3 4">DSM 13521</strain>
    </source>
</reference>
<evidence type="ECO:0000259" key="2">
    <source>
        <dbReference type="PROSITE" id="PS50975"/>
    </source>
</evidence>
<evidence type="ECO:0000313" key="3">
    <source>
        <dbReference type="EMBL" id="ROR93643.1"/>
    </source>
</evidence>
<dbReference type="Pfam" id="PF02786">
    <property type="entry name" value="CPSase_L_D2"/>
    <property type="match status" value="1"/>
</dbReference>
<proteinExistence type="predicted"/>
<name>A0A3N2D1L0_9MICO</name>
<dbReference type="Proteomes" id="UP000275356">
    <property type="component" value="Unassembled WGS sequence"/>
</dbReference>
<dbReference type="PROSITE" id="PS50975">
    <property type="entry name" value="ATP_GRASP"/>
    <property type="match status" value="1"/>
</dbReference>
<dbReference type="SUPFAM" id="SSF56059">
    <property type="entry name" value="Glutathione synthetase ATP-binding domain-like"/>
    <property type="match status" value="1"/>
</dbReference>
<dbReference type="InterPro" id="IPR011761">
    <property type="entry name" value="ATP-grasp"/>
</dbReference>
<evidence type="ECO:0000313" key="4">
    <source>
        <dbReference type="Proteomes" id="UP000275356"/>
    </source>
</evidence>